<evidence type="ECO:0000256" key="11">
    <source>
        <dbReference type="RuleBase" id="RU362034"/>
    </source>
</evidence>
<dbReference type="GO" id="GO:0008233">
    <property type="term" value="F:peptidase activity"/>
    <property type="evidence" value="ECO:0007669"/>
    <property type="project" value="UniProtKB-KW"/>
</dbReference>
<protein>
    <recommendedName>
        <fullName evidence="11">Chaperone protein ClpB</fullName>
    </recommendedName>
</protein>
<dbReference type="PRINTS" id="PR00300">
    <property type="entry name" value="CLPPROTEASEA"/>
</dbReference>
<accession>A0A1M6KKF3</accession>
<keyword evidence="13" id="KW-0378">Hydrolase</keyword>
<dbReference type="FunFam" id="3.40.50.300:FF:000025">
    <property type="entry name" value="ATP-dependent Clp protease subunit"/>
    <property type="match status" value="1"/>
</dbReference>
<dbReference type="SUPFAM" id="SSF81923">
    <property type="entry name" value="Double Clp-N motif"/>
    <property type="match status" value="1"/>
</dbReference>
<evidence type="ECO:0000256" key="3">
    <source>
        <dbReference type="ARBA" id="ARBA00022737"/>
    </source>
</evidence>
<sequence length="866" mass="97893">MNINKFTQKSLQAVQDCEKYAMEYGNQEIEQEHLLYALLQQDDSLILKLLEKMNIQTDYFVNRAEQALAKRTKVQGGQAYVGQDLNKVLIHAEDEAKQMGDEYVSVEHLFLAMIKYANREVKAVFKEFGVKRDTFLKELSTVRGNQRVTSDNPEVTYDTLNKYGQDLVEKARDQKLDPVIGRDEEIRNIIRILSRKTKNNPVLIGEPGVGKTAVVEGLAQRIVKGDVPEGLKDKTIFSLDMGALVAGAKYRGEFEERLKAVLEEVKNSDGRILLFIDELHLIVGAGKTDGAMDAGNMLKPMLARGELHCIGATTLDEYRQYIEKDAALERRFQPVMVNEPTVEDAISILRGLKERYEVFHGVKITDSALVAAAVLSNRYISDRFLPDKAIDLVDEACALIKTELDSMPTELDELNRRIMQLEIEETALKKEDDRLSKERLERLQSELAELREEFSGKKAQWDNEKHSVERVQKIREEIEQTNREIEMANREYDLNKAAELQYGKLPSLQKQLEDEEELVKSKDLSLVHESVSDDEIARIISRWTGIPVAKLNESERSKTLHLAEELHRRVIGQDEGVELVTEAIIRSKAGIKDPTKPIGSFLFLGPTGVGKTELAKALAESLFDDESNMVRIDMSEYMEKYSVSRLIGAPPGYVGYDEGGQLTEAVRRKPYSVVLFDEVEKAHPDVFNVLLQVLDDGRITDSQGRTVDFKNTILIMTSNIGANFLLEGIEENGTIDEENQSMVMNELRAHFRPEFLNRLDEIIMFKPLTKDNIYAIIDLLVNDINKRLVEKEISVELTGAAKRLIVDGGYDPMYGARPLKRYLQKNVETLAARLILAGDVASQDVILIDAVGEKLEARVKGQLANC</sequence>
<dbReference type="FunFam" id="3.40.50.300:FF:000010">
    <property type="entry name" value="Chaperone clpB 1, putative"/>
    <property type="match status" value="1"/>
</dbReference>
<comment type="subunit">
    <text evidence="11">Homohexamer; The oligomerization is ATP-dependent.</text>
</comment>
<evidence type="ECO:0000313" key="13">
    <source>
        <dbReference type="EMBL" id="SHJ59311.1"/>
    </source>
</evidence>
<dbReference type="RefSeq" id="WP_073106035.1">
    <property type="nucleotide sequence ID" value="NZ_FQZY01000012.1"/>
</dbReference>
<dbReference type="InterPro" id="IPR018368">
    <property type="entry name" value="ClpA/B_CS1"/>
</dbReference>
<feature type="domain" description="Clp R" evidence="12">
    <location>
        <begin position="3"/>
        <end position="145"/>
    </location>
</feature>
<evidence type="ECO:0000256" key="6">
    <source>
        <dbReference type="ARBA" id="ARBA00023054"/>
    </source>
</evidence>
<dbReference type="InterPro" id="IPR003593">
    <property type="entry name" value="AAA+_ATPase"/>
</dbReference>
<dbReference type="OrthoDB" id="9803641at2"/>
<dbReference type="SUPFAM" id="SSF52540">
    <property type="entry name" value="P-loop containing nucleoside triphosphate hydrolases"/>
    <property type="match status" value="2"/>
</dbReference>
<dbReference type="SMART" id="SM00382">
    <property type="entry name" value="AAA"/>
    <property type="match status" value="2"/>
</dbReference>
<dbReference type="Pfam" id="PF17871">
    <property type="entry name" value="AAA_lid_9"/>
    <property type="match status" value="1"/>
</dbReference>
<dbReference type="GO" id="GO:0005524">
    <property type="term" value="F:ATP binding"/>
    <property type="evidence" value="ECO:0007669"/>
    <property type="project" value="UniProtKB-UniRule"/>
</dbReference>
<dbReference type="STRING" id="1121950.SAMN02745243_00931"/>
<keyword evidence="13" id="KW-0645">Protease</keyword>
<keyword evidence="4 10" id="KW-0547">Nucleotide-binding</keyword>
<dbReference type="FunFam" id="3.40.50.300:FF:000120">
    <property type="entry name" value="ATP-dependent chaperone ClpB"/>
    <property type="match status" value="1"/>
</dbReference>
<dbReference type="NCBIfam" id="TIGR03346">
    <property type="entry name" value="chaperone_ClpB"/>
    <property type="match status" value="1"/>
</dbReference>
<dbReference type="InterPro" id="IPR027417">
    <property type="entry name" value="P-loop_NTPase"/>
</dbReference>
<dbReference type="GO" id="GO:0034605">
    <property type="term" value="P:cellular response to heat"/>
    <property type="evidence" value="ECO:0007669"/>
    <property type="project" value="TreeGrafter"/>
</dbReference>
<keyword evidence="6 11" id="KW-0175">Coiled coil</keyword>
<dbReference type="InterPro" id="IPR019489">
    <property type="entry name" value="Clp_ATPase_C"/>
</dbReference>
<evidence type="ECO:0000256" key="7">
    <source>
        <dbReference type="ARBA" id="ARBA00023186"/>
    </source>
</evidence>
<evidence type="ECO:0000256" key="8">
    <source>
        <dbReference type="ARBA" id="ARBA00026057"/>
    </source>
</evidence>
<dbReference type="SMART" id="SM01086">
    <property type="entry name" value="ClpB_D2-small"/>
    <property type="match status" value="1"/>
</dbReference>
<dbReference type="InterPro" id="IPR050130">
    <property type="entry name" value="ClpA_ClpB"/>
</dbReference>
<dbReference type="Gene3D" id="1.10.1780.10">
    <property type="entry name" value="Clp, N-terminal domain"/>
    <property type="match status" value="1"/>
</dbReference>
<keyword evidence="11" id="KW-0346">Stress response</keyword>
<dbReference type="PANTHER" id="PTHR11638">
    <property type="entry name" value="ATP-DEPENDENT CLP PROTEASE"/>
    <property type="match status" value="1"/>
</dbReference>
<dbReference type="Pfam" id="PF07724">
    <property type="entry name" value="AAA_2"/>
    <property type="match status" value="1"/>
</dbReference>
<dbReference type="InterPro" id="IPR036628">
    <property type="entry name" value="Clp_N_dom_sf"/>
</dbReference>
<dbReference type="Gene3D" id="1.10.8.60">
    <property type="match status" value="1"/>
</dbReference>
<keyword evidence="5 10" id="KW-0067">ATP-binding</keyword>
<dbReference type="PROSITE" id="PS00870">
    <property type="entry name" value="CLPAB_1"/>
    <property type="match status" value="1"/>
</dbReference>
<keyword evidence="7 10" id="KW-0143">Chaperone</keyword>
<dbReference type="GO" id="GO:0005737">
    <property type="term" value="C:cytoplasm"/>
    <property type="evidence" value="ECO:0007669"/>
    <property type="project" value="UniProtKB-SubCell"/>
</dbReference>
<dbReference type="GO" id="GO:0016887">
    <property type="term" value="F:ATP hydrolysis activity"/>
    <property type="evidence" value="ECO:0007669"/>
    <property type="project" value="InterPro"/>
</dbReference>
<name>A0A1M6KKF3_9FIRM</name>
<dbReference type="InterPro" id="IPR041546">
    <property type="entry name" value="ClpA/ClpB_AAA_lid"/>
</dbReference>
<dbReference type="Pfam" id="PF02861">
    <property type="entry name" value="Clp_N"/>
    <property type="match status" value="1"/>
</dbReference>
<evidence type="ECO:0000256" key="10">
    <source>
        <dbReference type="RuleBase" id="RU004432"/>
    </source>
</evidence>
<reference evidence="13 14" key="1">
    <citation type="submission" date="2016-11" db="EMBL/GenBank/DDBJ databases">
        <authorList>
            <person name="Jaros S."/>
            <person name="Januszkiewicz K."/>
            <person name="Wedrychowicz H."/>
        </authorList>
    </citation>
    <scope>NUCLEOTIDE SEQUENCE [LARGE SCALE GENOMIC DNA]</scope>
    <source>
        <strain evidence="13 14">DSM 15480</strain>
    </source>
</reference>
<gene>
    <name evidence="11" type="primary">clpB</name>
    <name evidence="13" type="ORF">SAMN02745243_00931</name>
</gene>
<feature type="coiled-coil region" evidence="11">
    <location>
        <begin position="404"/>
        <end position="498"/>
    </location>
</feature>
<organism evidence="13 14">
    <name type="scientific">Hespellia stercorisuis DSM 15480</name>
    <dbReference type="NCBI Taxonomy" id="1121950"/>
    <lineage>
        <taxon>Bacteria</taxon>
        <taxon>Bacillati</taxon>
        <taxon>Bacillota</taxon>
        <taxon>Clostridia</taxon>
        <taxon>Lachnospirales</taxon>
        <taxon>Lachnospiraceae</taxon>
        <taxon>Hespellia</taxon>
    </lineage>
</organism>
<dbReference type="InterPro" id="IPR017730">
    <property type="entry name" value="Chaperonin_ClpB"/>
</dbReference>
<dbReference type="CDD" id="cd19499">
    <property type="entry name" value="RecA-like_ClpB_Hsp104-like"/>
    <property type="match status" value="1"/>
</dbReference>
<dbReference type="Pfam" id="PF00004">
    <property type="entry name" value="AAA"/>
    <property type="match status" value="1"/>
</dbReference>
<keyword evidence="11" id="KW-0963">Cytoplasm</keyword>
<evidence type="ECO:0000256" key="5">
    <source>
        <dbReference type="ARBA" id="ARBA00022840"/>
    </source>
</evidence>
<evidence type="ECO:0000313" key="14">
    <source>
        <dbReference type="Proteomes" id="UP000184301"/>
    </source>
</evidence>
<dbReference type="Gene3D" id="3.40.50.300">
    <property type="entry name" value="P-loop containing nucleotide triphosphate hydrolases"/>
    <property type="match status" value="3"/>
</dbReference>
<evidence type="ECO:0000256" key="1">
    <source>
        <dbReference type="ARBA" id="ARBA00004496"/>
    </source>
</evidence>
<comment type="function">
    <text evidence="11">Part of a stress-induced multi-chaperone system, it is involved in the recovery of the cell from heat-induced damage, in cooperation with DnaK, DnaJ and GrpE.</text>
</comment>
<evidence type="ECO:0000256" key="4">
    <source>
        <dbReference type="ARBA" id="ARBA00022741"/>
    </source>
</evidence>
<dbReference type="GO" id="GO:0006508">
    <property type="term" value="P:proteolysis"/>
    <property type="evidence" value="ECO:0007669"/>
    <property type="project" value="UniProtKB-KW"/>
</dbReference>
<comment type="subunit">
    <text evidence="8">Homohexamer. The oligomerization is ATP-dependent.</text>
</comment>
<dbReference type="PROSITE" id="PS00871">
    <property type="entry name" value="CLPAB_2"/>
    <property type="match status" value="1"/>
</dbReference>
<keyword evidence="3 9" id="KW-0677">Repeat</keyword>
<comment type="subcellular location">
    <subcellularLocation>
        <location evidence="1 11">Cytoplasm</location>
    </subcellularLocation>
</comment>
<keyword evidence="14" id="KW-1185">Reference proteome</keyword>
<dbReference type="EMBL" id="FQZY01000012">
    <property type="protein sequence ID" value="SHJ59311.1"/>
    <property type="molecule type" value="Genomic_DNA"/>
</dbReference>
<dbReference type="Proteomes" id="UP000184301">
    <property type="component" value="Unassembled WGS sequence"/>
</dbReference>
<dbReference type="InterPro" id="IPR028299">
    <property type="entry name" value="ClpA/B_CS2"/>
</dbReference>
<dbReference type="InterPro" id="IPR001270">
    <property type="entry name" value="ClpA/B"/>
</dbReference>
<dbReference type="AlphaFoldDB" id="A0A1M6KKF3"/>
<proteinExistence type="inferred from homology"/>
<evidence type="ECO:0000259" key="12">
    <source>
        <dbReference type="PROSITE" id="PS51903"/>
    </source>
</evidence>
<dbReference type="GO" id="GO:0042026">
    <property type="term" value="P:protein refolding"/>
    <property type="evidence" value="ECO:0007669"/>
    <property type="project" value="UniProtKB-UniRule"/>
</dbReference>
<dbReference type="CDD" id="cd00009">
    <property type="entry name" value="AAA"/>
    <property type="match status" value="1"/>
</dbReference>
<dbReference type="InterPro" id="IPR003959">
    <property type="entry name" value="ATPase_AAA_core"/>
</dbReference>
<dbReference type="Pfam" id="PF10431">
    <property type="entry name" value="ClpB_D2-small"/>
    <property type="match status" value="1"/>
</dbReference>
<dbReference type="PANTHER" id="PTHR11638:SF18">
    <property type="entry name" value="HEAT SHOCK PROTEIN 104"/>
    <property type="match status" value="1"/>
</dbReference>
<comment type="similarity">
    <text evidence="2 10">Belongs to the ClpA/ClpB family.</text>
</comment>
<evidence type="ECO:0000256" key="9">
    <source>
        <dbReference type="PROSITE-ProRule" id="PRU01251"/>
    </source>
</evidence>
<dbReference type="InterPro" id="IPR004176">
    <property type="entry name" value="Clp_R_N"/>
</dbReference>
<evidence type="ECO:0000256" key="2">
    <source>
        <dbReference type="ARBA" id="ARBA00008675"/>
    </source>
</evidence>
<dbReference type="PROSITE" id="PS51903">
    <property type="entry name" value="CLP_R"/>
    <property type="match status" value="1"/>
</dbReference>